<reference evidence="2 3" key="1">
    <citation type="journal article" date="2021" name="Elife">
        <title>Chloroplast acquisition without the gene transfer in kleptoplastic sea slugs, Plakobranchus ocellatus.</title>
        <authorList>
            <person name="Maeda T."/>
            <person name="Takahashi S."/>
            <person name="Yoshida T."/>
            <person name="Shimamura S."/>
            <person name="Takaki Y."/>
            <person name="Nagai Y."/>
            <person name="Toyoda A."/>
            <person name="Suzuki Y."/>
            <person name="Arimoto A."/>
            <person name="Ishii H."/>
            <person name="Satoh N."/>
            <person name="Nishiyama T."/>
            <person name="Hasebe M."/>
            <person name="Maruyama T."/>
            <person name="Minagawa J."/>
            <person name="Obokata J."/>
            <person name="Shigenobu S."/>
        </authorList>
    </citation>
    <scope>NUCLEOTIDE SEQUENCE [LARGE SCALE GENOMIC DNA]</scope>
</reference>
<name>A0AAV4JPR5_9GAST</name>
<evidence type="ECO:0000256" key="1">
    <source>
        <dbReference type="SAM" id="MobiDB-lite"/>
    </source>
</evidence>
<protein>
    <submittedName>
        <fullName evidence="2">Uncharacterized protein</fullName>
    </submittedName>
</protein>
<comment type="caution">
    <text evidence="2">The sequence shown here is derived from an EMBL/GenBank/DDBJ whole genome shotgun (WGS) entry which is preliminary data.</text>
</comment>
<accession>A0AAV4JPR5</accession>
<dbReference type="AlphaFoldDB" id="A0AAV4JPR5"/>
<dbReference type="Proteomes" id="UP000762676">
    <property type="component" value="Unassembled WGS sequence"/>
</dbReference>
<proteinExistence type="predicted"/>
<sequence>MSRIVFLLCEKIFLTIKSRSCPGKNLVEIYLMKQRFISNIQTPEEILSSSNATISSDGTSRDRPPSVSRDWHHTVHGFTLVASEDSSTLLGPYAQLDSKFEQDRRAQG</sequence>
<feature type="compositionally biased region" description="Polar residues" evidence="1">
    <location>
        <begin position="48"/>
        <end position="58"/>
    </location>
</feature>
<feature type="region of interest" description="Disordered" evidence="1">
    <location>
        <begin position="48"/>
        <end position="70"/>
    </location>
</feature>
<keyword evidence="3" id="KW-1185">Reference proteome</keyword>
<organism evidence="2 3">
    <name type="scientific">Elysia marginata</name>
    <dbReference type="NCBI Taxonomy" id="1093978"/>
    <lineage>
        <taxon>Eukaryota</taxon>
        <taxon>Metazoa</taxon>
        <taxon>Spiralia</taxon>
        <taxon>Lophotrochozoa</taxon>
        <taxon>Mollusca</taxon>
        <taxon>Gastropoda</taxon>
        <taxon>Heterobranchia</taxon>
        <taxon>Euthyneura</taxon>
        <taxon>Panpulmonata</taxon>
        <taxon>Sacoglossa</taxon>
        <taxon>Placobranchoidea</taxon>
        <taxon>Plakobranchidae</taxon>
        <taxon>Elysia</taxon>
    </lineage>
</organism>
<gene>
    <name evidence="2" type="ORF">ElyMa_001627800</name>
</gene>
<feature type="compositionally biased region" description="Basic and acidic residues" evidence="1">
    <location>
        <begin position="59"/>
        <end position="70"/>
    </location>
</feature>
<dbReference type="EMBL" id="BMAT01003287">
    <property type="protein sequence ID" value="GFS22947.1"/>
    <property type="molecule type" value="Genomic_DNA"/>
</dbReference>
<evidence type="ECO:0000313" key="3">
    <source>
        <dbReference type="Proteomes" id="UP000762676"/>
    </source>
</evidence>
<evidence type="ECO:0000313" key="2">
    <source>
        <dbReference type="EMBL" id="GFS22947.1"/>
    </source>
</evidence>